<dbReference type="GO" id="GO:0006535">
    <property type="term" value="P:cysteine biosynthetic process from serine"/>
    <property type="evidence" value="ECO:0007669"/>
    <property type="project" value="InterPro"/>
</dbReference>
<dbReference type="FunFam" id="2.160.10.10:FF:000007">
    <property type="entry name" value="Serine acetyltransferase"/>
    <property type="match status" value="1"/>
</dbReference>
<dbReference type="Gene3D" id="2.160.10.10">
    <property type="entry name" value="Hexapeptide repeat proteins"/>
    <property type="match status" value="1"/>
</dbReference>
<proteinExistence type="inferred from homology"/>
<dbReference type="AlphaFoldDB" id="A0A852WDI0"/>
<evidence type="ECO:0000256" key="5">
    <source>
        <dbReference type="ARBA" id="ARBA00022605"/>
    </source>
</evidence>
<evidence type="ECO:0000256" key="8">
    <source>
        <dbReference type="ARBA" id="ARBA00023192"/>
    </source>
</evidence>
<keyword evidence="13" id="KW-1185">Reference proteome</keyword>
<dbReference type="InterPro" id="IPR005881">
    <property type="entry name" value="Ser_O-AcTrfase"/>
</dbReference>
<dbReference type="EC" id="2.3.1.30" evidence="3 11"/>
<dbReference type="PIRSF" id="PIRSF000441">
    <property type="entry name" value="CysE"/>
    <property type="match status" value="1"/>
</dbReference>
<dbReference type="EMBL" id="JACCAB010000001">
    <property type="protein sequence ID" value="NYG06760.1"/>
    <property type="molecule type" value="Genomic_DNA"/>
</dbReference>
<keyword evidence="7" id="KW-0677">Repeat</keyword>
<keyword evidence="6 11" id="KW-0808">Transferase</keyword>
<dbReference type="InterPro" id="IPR018357">
    <property type="entry name" value="Hexapep_transf_CS"/>
</dbReference>
<dbReference type="CDD" id="cd03354">
    <property type="entry name" value="LbH_SAT"/>
    <property type="match status" value="1"/>
</dbReference>
<reference evidence="12 13" key="1">
    <citation type="submission" date="2020-07" db="EMBL/GenBank/DDBJ databases">
        <title>Sequencing the genomes of 1000 actinobacteria strains.</title>
        <authorList>
            <person name="Klenk H.-P."/>
        </authorList>
    </citation>
    <scope>NUCLEOTIDE SEQUENCE [LARGE SCALE GENOMIC DNA]</scope>
    <source>
        <strain evidence="12 13">DSM 23987</strain>
    </source>
</reference>
<gene>
    <name evidence="12" type="ORF">BJ986_001247</name>
</gene>
<comment type="caution">
    <text evidence="12">The sequence shown here is derived from an EMBL/GenBank/DDBJ whole genome shotgun (WGS) entry which is preliminary data.</text>
</comment>
<dbReference type="InterPro" id="IPR045304">
    <property type="entry name" value="LbH_SAT"/>
</dbReference>
<dbReference type="PROSITE" id="PS00101">
    <property type="entry name" value="HEXAPEP_TRANSFERASES"/>
    <property type="match status" value="1"/>
</dbReference>
<organism evidence="12 13">
    <name type="scientific">Pedococcus badiiscoriae</name>
    <dbReference type="NCBI Taxonomy" id="642776"/>
    <lineage>
        <taxon>Bacteria</taxon>
        <taxon>Bacillati</taxon>
        <taxon>Actinomycetota</taxon>
        <taxon>Actinomycetes</taxon>
        <taxon>Micrococcales</taxon>
        <taxon>Intrasporangiaceae</taxon>
        <taxon>Pedococcus</taxon>
    </lineage>
</organism>
<dbReference type="PANTHER" id="PTHR42811">
    <property type="entry name" value="SERINE ACETYLTRANSFERASE"/>
    <property type="match status" value="1"/>
</dbReference>
<dbReference type="Gene3D" id="1.10.3130.10">
    <property type="entry name" value="serine acetyltransferase, domain 1"/>
    <property type="match status" value="1"/>
</dbReference>
<dbReference type="InterPro" id="IPR001451">
    <property type="entry name" value="Hexapep"/>
</dbReference>
<dbReference type="NCBIfam" id="TIGR01172">
    <property type="entry name" value="cysE"/>
    <property type="match status" value="1"/>
</dbReference>
<dbReference type="NCBIfam" id="NF041874">
    <property type="entry name" value="EPS_EpsC"/>
    <property type="match status" value="1"/>
</dbReference>
<dbReference type="GO" id="GO:0005737">
    <property type="term" value="C:cytoplasm"/>
    <property type="evidence" value="ECO:0007669"/>
    <property type="project" value="InterPro"/>
</dbReference>
<evidence type="ECO:0000256" key="9">
    <source>
        <dbReference type="ARBA" id="ARBA00023315"/>
    </source>
</evidence>
<dbReference type="Proteomes" id="UP000573599">
    <property type="component" value="Unassembled WGS sequence"/>
</dbReference>
<evidence type="ECO:0000256" key="11">
    <source>
        <dbReference type="PIRNR" id="PIRNR000441"/>
    </source>
</evidence>
<evidence type="ECO:0000313" key="13">
    <source>
        <dbReference type="Proteomes" id="UP000573599"/>
    </source>
</evidence>
<dbReference type="InterPro" id="IPR042122">
    <property type="entry name" value="Ser_AcTrfase_N_sf"/>
</dbReference>
<dbReference type="Pfam" id="PF00132">
    <property type="entry name" value="Hexapep"/>
    <property type="match status" value="1"/>
</dbReference>
<comment type="catalytic activity">
    <reaction evidence="10 11">
        <text>L-serine + acetyl-CoA = O-acetyl-L-serine + CoA</text>
        <dbReference type="Rhea" id="RHEA:24560"/>
        <dbReference type="ChEBI" id="CHEBI:33384"/>
        <dbReference type="ChEBI" id="CHEBI:57287"/>
        <dbReference type="ChEBI" id="CHEBI:57288"/>
        <dbReference type="ChEBI" id="CHEBI:58340"/>
        <dbReference type="EC" id="2.3.1.30"/>
    </reaction>
</comment>
<dbReference type="InterPro" id="IPR011004">
    <property type="entry name" value="Trimer_LpxA-like_sf"/>
</dbReference>
<name>A0A852WDI0_9MICO</name>
<evidence type="ECO:0000256" key="4">
    <source>
        <dbReference type="ARBA" id="ARBA00018522"/>
    </source>
</evidence>
<evidence type="ECO:0000256" key="10">
    <source>
        <dbReference type="ARBA" id="ARBA00049486"/>
    </source>
</evidence>
<dbReference type="InterPro" id="IPR053376">
    <property type="entry name" value="Serine_acetyltransferase"/>
</dbReference>
<protein>
    <recommendedName>
        <fullName evidence="4 11">Serine acetyltransferase</fullName>
        <ecNumber evidence="3 11">2.3.1.30</ecNumber>
    </recommendedName>
</protein>
<sequence>MTLALYARRARSRVVDDLDAAIARDPAATSRVDVALNSPGLHAIWAYRFAHRLWLRGGLAKPVARVVMTLVRSVTGVEIHPGAVIGHRFFIDHGMGVVIGETAEVGDDVMLYHGVTLGGRSLQKVKRHPTLGSRITIGAGARILGPVYIGDDVQIGANSVVVKDVPAGAIATGIPATIRFPQGHEDPYEAMFKDPALWI</sequence>
<comment type="similarity">
    <text evidence="2 11">Belongs to the transferase hexapeptide repeat family.</text>
</comment>
<accession>A0A852WDI0</accession>
<evidence type="ECO:0000313" key="12">
    <source>
        <dbReference type="EMBL" id="NYG06760.1"/>
    </source>
</evidence>
<evidence type="ECO:0000256" key="1">
    <source>
        <dbReference type="ARBA" id="ARBA00004876"/>
    </source>
</evidence>
<comment type="pathway">
    <text evidence="1">Amino-acid biosynthesis; L-cysteine biosynthesis; L-cysteine from L-serine: step 1/2.</text>
</comment>
<dbReference type="RefSeq" id="WP_179421196.1">
    <property type="nucleotide sequence ID" value="NZ_JACCAB010000001.1"/>
</dbReference>
<evidence type="ECO:0000256" key="2">
    <source>
        <dbReference type="ARBA" id="ARBA00007274"/>
    </source>
</evidence>
<evidence type="ECO:0000256" key="3">
    <source>
        <dbReference type="ARBA" id="ARBA00013266"/>
    </source>
</evidence>
<dbReference type="SUPFAM" id="SSF51161">
    <property type="entry name" value="Trimeric LpxA-like enzymes"/>
    <property type="match status" value="1"/>
</dbReference>
<evidence type="ECO:0000256" key="6">
    <source>
        <dbReference type="ARBA" id="ARBA00022679"/>
    </source>
</evidence>
<keyword evidence="9 11" id="KW-0012">Acyltransferase</keyword>
<dbReference type="GO" id="GO:0009001">
    <property type="term" value="F:serine O-acetyltransferase activity"/>
    <property type="evidence" value="ECO:0007669"/>
    <property type="project" value="UniProtKB-EC"/>
</dbReference>
<keyword evidence="5" id="KW-0028">Amino-acid biosynthesis</keyword>
<keyword evidence="8" id="KW-0198">Cysteine biosynthesis</keyword>
<evidence type="ECO:0000256" key="7">
    <source>
        <dbReference type="ARBA" id="ARBA00022737"/>
    </source>
</evidence>